<reference evidence="1 2" key="1">
    <citation type="submission" date="2020-08" db="EMBL/GenBank/DDBJ databases">
        <authorList>
            <person name="Hejnol A."/>
        </authorList>
    </citation>
    <scope>NUCLEOTIDE SEQUENCE [LARGE SCALE GENOMIC DNA]</scope>
</reference>
<protein>
    <submittedName>
        <fullName evidence="1">DgyrCDS10039</fullName>
    </submittedName>
</protein>
<dbReference type="Proteomes" id="UP000549394">
    <property type="component" value="Unassembled WGS sequence"/>
</dbReference>
<keyword evidence="2" id="KW-1185">Reference proteome</keyword>
<proteinExistence type="predicted"/>
<comment type="caution">
    <text evidence="1">The sequence shown here is derived from an EMBL/GenBank/DDBJ whole genome shotgun (WGS) entry which is preliminary data.</text>
</comment>
<gene>
    <name evidence="1" type="ORF">DGYR_LOCUS9482</name>
</gene>
<accession>A0A7I8VZ88</accession>
<sequence length="1664" mass="190657">MTQFDKKVDCQFNSFTKNIAVYTGRSNFDFTIDSNTFDYKGSAFGIKDGEYQLIGNENGIVDSQKYRYKEEGSGNKRKIIFTQPTFNYSDNLYFDLHTKFLDGYEGVTLVTRVALVILSDFTTTCPNDSKQKVLLNESNNTFSFDVSVKFQHYSPALTCEVYGGLANLNKELEYTRQDFDKPLQGSVKYSITIRNFFRGGTDVKCYFSYDTSQYVDDNEKDHMLSIPPNKTVGITYQFRTETNQPTFFSDNDIKSVTNTFSIDIHYGPEDVSANLHPLKSNFTYCFYKSGFVTLTNVTWTVNEIEQNETTRELDIKELNERPLNITCKPCVKYEDNSEKCVLSETFTLEKVSETENITSIGYGVDKDDDTKNLLIADANGIVDDQKHRYSLKIFNETWKVTFTQETQSYEDNAYFSCISKTESLRAVFVLLSNYECDKQGNVDVLHGDKMNFVMSTNFTHFSPFIVCQSSDEFLSITKTERVDIFNMIDTYEALKGFIEGQISVEGFDKKPANLTCSFTFDPEKDLDSEQYIRLSLMPPIFSQVSSTQPSFHDKGDQSKLACNINFNVQYGPDSVTITEIDNTTVRCQYKANYSNRLYTNWTINGTIVNNETKDILDLSSYHNVRPIFVTCRPSIEFYNSQINSSESEVFAWGLDAVPPTLSPPPLDRHIPSNLALYEDQDKPFQFFCHGWPAVPPIIDYSSYGPTDDGNDKKLIADRDGIVPGESHRYQMEVDEYFSRVIIYNASVKSYEDNAYYECATGKEAFRSAFVVLSDFNCHTRTLFGVEDLPLEFEISVNFTHFAPLFKCESDTNVTLIPDYNYYMNDPNKPMKGTVTGKVTLGNPSRNATYLQCYFTYDSEDYVFFNELNHLLSIPPAQSFADSLQPKFAYEEDKDKVSCRNPLNIQFGPDNVEIKENDTVNTTVECHFIGHFKEYKYTNWIVNGELKFNRTQVYVDLSPIEIEADITCEPCVEFFNEVVRCKESSNVYHWKPIVTPPPPTTEAPIPIRESPTNLVIFEGRKNFSFSCSPFPANATIIGDSVKYDNQLKGVLISNETSILPEYDDLYDITIEDDGTRTVYYTETSDKYRNNYYHDCVIESAANIVHYRGAVVELTNYHCSNEKVYAIEHKVLIPNMNVSFTHFSPKFQCTNDRGEKMKTLAVSTYDFGDSKPMKGYTLGNIDIEDKDLKSLKCMYTYDRTEYVLGAELTYFYLLPPLASFVSDRQPYFYYEEDRDKLICEFDIEVQYGPTDVNISVSDVDKNIVHCNFTGRYVNLINTNWTVNGELQLPTENFIDLSNLPSPSRVTCEPCLEFQDGSIQCKQSEEFIWTSPIPYISVSPTNFAVYQGRAYFSFSCSPYPEDNKIVGNAFKVENNDISVYMANENRIIAEYANDYELEYNGAVRTIFYTKPTDSYKDHLYHECVLKENRYRATLTVLSNFQCQDDPLIVIERRNTSMIMRVDFVHYSPEVVCIGNEGLLSQTFGITEYTKTDVKQPMEGFTNAYVTINDRNVKNIQCAFMYDPSNYVLIDEAIHAFSLPPEGSFIDLFQPTMAENDDIEKVTCKRPVEVQYGPENIRCEETAANSRIVKCIYTAKVTRLLRVNWTVNNDEVNGQTDETIDLTDREEELSVKCLPCVEFYNSEINCAEGSVLNLPAIQGNIYILKVTI</sequence>
<evidence type="ECO:0000313" key="2">
    <source>
        <dbReference type="Proteomes" id="UP000549394"/>
    </source>
</evidence>
<evidence type="ECO:0000313" key="1">
    <source>
        <dbReference type="EMBL" id="CAD5121539.1"/>
    </source>
</evidence>
<name>A0A7I8VZ88_9ANNE</name>
<dbReference type="EMBL" id="CAJFCJ010000014">
    <property type="protein sequence ID" value="CAD5121539.1"/>
    <property type="molecule type" value="Genomic_DNA"/>
</dbReference>
<organism evidence="1 2">
    <name type="scientific">Dimorphilus gyrociliatus</name>
    <dbReference type="NCBI Taxonomy" id="2664684"/>
    <lineage>
        <taxon>Eukaryota</taxon>
        <taxon>Metazoa</taxon>
        <taxon>Spiralia</taxon>
        <taxon>Lophotrochozoa</taxon>
        <taxon>Annelida</taxon>
        <taxon>Polychaeta</taxon>
        <taxon>Polychaeta incertae sedis</taxon>
        <taxon>Dinophilidae</taxon>
        <taxon>Dimorphilus</taxon>
    </lineage>
</organism>